<reference evidence="2" key="1">
    <citation type="submission" date="2022-06" db="EMBL/GenBank/DDBJ databases">
        <title>Natrinema sp. a new haloarchaeum isolate from saline soil.</title>
        <authorList>
            <person name="Strakova D."/>
            <person name="Galisteo C."/>
            <person name="Sanchez-Porro C."/>
            <person name="Ventosa A."/>
        </authorList>
    </citation>
    <scope>NUCLEOTIDE SEQUENCE</scope>
    <source>
        <strain evidence="2">S1CR25-10</strain>
    </source>
</reference>
<proteinExistence type="predicted"/>
<evidence type="ECO:0008006" key="4">
    <source>
        <dbReference type="Google" id="ProtNLM"/>
    </source>
</evidence>
<dbReference type="Proteomes" id="UP001154061">
    <property type="component" value="Unassembled WGS sequence"/>
</dbReference>
<dbReference type="InterPro" id="IPR011050">
    <property type="entry name" value="Pectin_lyase_fold/virulence"/>
</dbReference>
<evidence type="ECO:0000313" key="2">
    <source>
        <dbReference type="EMBL" id="MDF9745979.1"/>
    </source>
</evidence>
<feature type="compositionally biased region" description="Low complexity" evidence="1">
    <location>
        <begin position="290"/>
        <end position="304"/>
    </location>
</feature>
<gene>
    <name evidence="2" type="ORF">NDI89_10345</name>
</gene>
<dbReference type="RefSeq" id="WP_277521498.1">
    <property type="nucleotide sequence ID" value="NZ_JAMQOT010000003.1"/>
</dbReference>
<organism evidence="2 3">
    <name type="scientific">Natrinema salsiterrestre</name>
    <dbReference type="NCBI Taxonomy" id="2950540"/>
    <lineage>
        <taxon>Archaea</taxon>
        <taxon>Methanobacteriati</taxon>
        <taxon>Methanobacteriota</taxon>
        <taxon>Stenosarchaea group</taxon>
        <taxon>Halobacteria</taxon>
        <taxon>Halobacteriales</taxon>
        <taxon>Natrialbaceae</taxon>
        <taxon>Natrinema</taxon>
    </lineage>
</organism>
<name>A0A9Q4Q0I3_9EURY</name>
<feature type="region of interest" description="Disordered" evidence="1">
    <location>
        <begin position="264"/>
        <end position="315"/>
    </location>
</feature>
<comment type="caution">
    <text evidence="2">The sequence shown here is derived from an EMBL/GenBank/DDBJ whole genome shotgun (WGS) entry which is preliminary data.</text>
</comment>
<dbReference type="InterPro" id="IPR006311">
    <property type="entry name" value="TAT_signal"/>
</dbReference>
<accession>A0A9Q4Q0I3</accession>
<protein>
    <recommendedName>
        <fullName evidence="4">Right-handed parallel beta-helix repeat-containing protein</fullName>
    </recommendedName>
</protein>
<dbReference type="PROSITE" id="PS51318">
    <property type="entry name" value="TAT"/>
    <property type="match status" value="1"/>
</dbReference>
<keyword evidence="3" id="KW-1185">Reference proteome</keyword>
<feature type="compositionally biased region" description="Low complexity" evidence="1">
    <location>
        <begin position="267"/>
        <end position="279"/>
    </location>
</feature>
<evidence type="ECO:0000256" key="1">
    <source>
        <dbReference type="SAM" id="MobiDB-lite"/>
    </source>
</evidence>
<dbReference type="SUPFAM" id="SSF51126">
    <property type="entry name" value="Pectin lyase-like"/>
    <property type="match status" value="1"/>
</dbReference>
<evidence type="ECO:0000313" key="3">
    <source>
        <dbReference type="Proteomes" id="UP001154061"/>
    </source>
</evidence>
<sequence>MIGDPESFPKKKSIDRRSYLKAAVAAVGATTLQTTASASAEDYDVIEVGSGETFSKRLSDGETWKNVLIDISAEGAAYSIIAVADNWEIKNIGVLGTFDSHTNGSAFNVEVPSADATGLIQNVYLPGAYEPGHDYNGPMGIYVTRNHGGDLLIQNVNVQNMQDNGIYASSTGHEGSDGADGSVRIEDSYFHGNATCHTRIGTSSSYVKNCVGWNGIHRGHWQYYEHSDMIDCDYGENGTDIILGGSSYPKQDTAELSVKNSRYDTVSNAGSGINGSSAGTPRHRSPSDIGAPASAEEAASGQSGDSTDDNNIDPFIPAGDFSLEVTAQNDFAEYLIELDAEAVEVGNEAEPDDEQYTDRAFESGEHWYIHGYTGGSADNFRVTGGEILRVGEIQGTSRITANGTPLDLSVFDTITSVPGDKDSQLPNVVVIDGEGTSDTASYEFVVSDTVEPSNDENATIDEAATVDGTHASGVVADYLDAWRFNSEIEQFSIDGDATVRVNGVEVDPDRFDDVGEKEEAQLPNVIVIDGNGTSDTASYEFVVSDTVEPSNDENATVDEAATVDGTYASGVVADYLDAWRFNSEIEQFSIDGDATIRVNGVKVDSDRFDDVSST</sequence>
<dbReference type="AlphaFoldDB" id="A0A9Q4Q0I3"/>
<dbReference type="EMBL" id="JAMQOT010000003">
    <property type="protein sequence ID" value="MDF9745979.1"/>
    <property type="molecule type" value="Genomic_DNA"/>
</dbReference>